<evidence type="ECO:0000256" key="2">
    <source>
        <dbReference type="ARBA" id="ARBA00022448"/>
    </source>
</evidence>
<accession>A0A3D9BW54</accession>
<dbReference type="GO" id="GO:0006457">
    <property type="term" value="P:protein folding"/>
    <property type="evidence" value="ECO:0007669"/>
    <property type="project" value="UniProtKB-UniRule"/>
</dbReference>
<comment type="subcellular location">
    <subcellularLocation>
        <location evidence="6">Cytoplasm</location>
    </subcellularLocation>
</comment>
<keyword evidence="3 6" id="KW-0653">Protein transport</keyword>
<comment type="function">
    <text evidence="6">One of the proteins required for the normal export of preproteins out of the cell cytoplasm. It is a molecular chaperone that binds to a subset of precursor proteins, maintaining them in a translocation-competent state. It also specifically binds to its receptor SecA.</text>
</comment>
<dbReference type="NCBIfam" id="NF004392">
    <property type="entry name" value="PRK05751.1-3"/>
    <property type="match status" value="1"/>
</dbReference>
<gene>
    <name evidence="6" type="primary">secB</name>
    <name evidence="8" type="ORF">DRV84_06130</name>
</gene>
<dbReference type="NCBIfam" id="TIGR00809">
    <property type="entry name" value="secB"/>
    <property type="match status" value="1"/>
</dbReference>
<dbReference type="InterPro" id="IPR035958">
    <property type="entry name" value="SecB-like_sf"/>
</dbReference>
<dbReference type="InterPro" id="IPR003708">
    <property type="entry name" value="SecB"/>
</dbReference>
<dbReference type="HAMAP" id="MF_00821">
    <property type="entry name" value="SecB"/>
    <property type="match status" value="1"/>
</dbReference>
<dbReference type="Pfam" id="PF02556">
    <property type="entry name" value="SecB"/>
    <property type="match status" value="1"/>
</dbReference>
<evidence type="ECO:0000256" key="4">
    <source>
        <dbReference type="ARBA" id="ARBA00023010"/>
    </source>
</evidence>
<dbReference type="Proteomes" id="UP000257131">
    <property type="component" value="Unassembled WGS sequence"/>
</dbReference>
<dbReference type="PANTHER" id="PTHR36918:SF1">
    <property type="entry name" value="PROTEIN-EXPORT PROTEIN SECB"/>
    <property type="match status" value="1"/>
</dbReference>
<reference evidence="8 9" key="1">
    <citation type="journal article" date="2017" name="Int. J. Syst. Evol. Microbiol.">
        <title>Rhodosalinus sediminis gen. nov., sp. nov., isolated from marine saltern.</title>
        <authorList>
            <person name="Guo L.Y."/>
            <person name="Ling S.K."/>
            <person name="Li C.M."/>
            <person name="Chen G.J."/>
            <person name="Du Z.J."/>
        </authorList>
    </citation>
    <scope>NUCLEOTIDE SEQUENCE [LARGE SCALE GENOMIC DNA]</scope>
    <source>
        <strain evidence="8 9">WDN1C137</strain>
    </source>
</reference>
<keyword evidence="6" id="KW-0963">Cytoplasm</keyword>
<evidence type="ECO:0000256" key="1">
    <source>
        <dbReference type="ARBA" id="ARBA00009990"/>
    </source>
</evidence>
<keyword evidence="2 6" id="KW-0813">Transport</keyword>
<keyword evidence="9" id="KW-1185">Reference proteome</keyword>
<proteinExistence type="inferred from homology"/>
<dbReference type="GO" id="GO:0051262">
    <property type="term" value="P:protein tetramerization"/>
    <property type="evidence" value="ECO:0007669"/>
    <property type="project" value="InterPro"/>
</dbReference>
<dbReference type="GO" id="GO:0015031">
    <property type="term" value="P:protein transport"/>
    <property type="evidence" value="ECO:0007669"/>
    <property type="project" value="UniProtKB-UniRule"/>
</dbReference>
<evidence type="ECO:0000313" key="8">
    <source>
        <dbReference type="EMBL" id="REC57747.1"/>
    </source>
</evidence>
<dbReference type="AlphaFoldDB" id="A0A3D9BW54"/>
<keyword evidence="4 6" id="KW-0811">Translocation</keyword>
<dbReference type="GO" id="GO:0051082">
    <property type="term" value="F:unfolded protein binding"/>
    <property type="evidence" value="ECO:0007669"/>
    <property type="project" value="InterPro"/>
</dbReference>
<evidence type="ECO:0000313" key="9">
    <source>
        <dbReference type="Proteomes" id="UP000257131"/>
    </source>
</evidence>
<dbReference type="Gene3D" id="3.10.420.10">
    <property type="entry name" value="SecB-like"/>
    <property type="match status" value="1"/>
</dbReference>
<name>A0A3D9BW54_9RHOB</name>
<evidence type="ECO:0000256" key="7">
    <source>
        <dbReference type="SAM" id="MobiDB-lite"/>
    </source>
</evidence>
<dbReference type="OrthoDB" id="9795145at2"/>
<evidence type="ECO:0000256" key="6">
    <source>
        <dbReference type="HAMAP-Rule" id="MF_00821"/>
    </source>
</evidence>
<dbReference type="SUPFAM" id="SSF54611">
    <property type="entry name" value="SecB-like"/>
    <property type="match status" value="1"/>
</dbReference>
<sequence length="181" mass="20165">MSETENGAAEAGSGQSGGEQQPQPKMNILAQYIRDLSFENIYVQKGGEAQGQPDVQVKVNLDAKRRQAENQYEVSVKLNVDSKSKETGTQLFLLELDYAGVFQIENVPDNQLHPFLMIECPRMLFPFLRRIVSDVSRDGGYPPLNLETIDFVQIYRNEVLRRQAEQQGTAQSASDTPAGTA</sequence>
<evidence type="ECO:0000256" key="3">
    <source>
        <dbReference type="ARBA" id="ARBA00022927"/>
    </source>
</evidence>
<dbReference type="PANTHER" id="PTHR36918">
    <property type="match status" value="1"/>
</dbReference>
<dbReference type="EMBL" id="QOHR01000005">
    <property type="protein sequence ID" value="REC57747.1"/>
    <property type="molecule type" value="Genomic_DNA"/>
</dbReference>
<dbReference type="PRINTS" id="PR01594">
    <property type="entry name" value="SECBCHAPRONE"/>
</dbReference>
<comment type="subunit">
    <text evidence="6">Homotetramer, a dimer of dimers. One homotetramer interacts with 1 SecA dimer.</text>
</comment>
<keyword evidence="5 6" id="KW-0143">Chaperone</keyword>
<organism evidence="8 9">
    <name type="scientific">Rhodosalinus sediminis</name>
    <dbReference type="NCBI Taxonomy" id="1940533"/>
    <lineage>
        <taxon>Bacteria</taxon>
        <taxon>Pseudomonadati</taxon>
        <taxon>Pseudomonadota</taxon>
        <taxon>Alphaproteobacteria</taxon>
        <taxon>Rhodobacterales</taxon>
        <taxon>Paracoccaceae</taxon>
        <taxon>Rhodosalinus</taxon>
    </lineage>
</organism>
<protein>
    <recommendedName>
        <fullName evidence="6">Protein-export protein SecB</fullName>
    </recommendedName>
</protein>
<evidence type="ECO:0000256" key="5">
    <source>
        <dbReference type="ARBA" id="ARBA00023186"/>
    </source>
</evidence>
<comment type="similarity">
    <text evidence="1 6">Belongs to the SecB family.</text>
</comment>
<comment type="caution">
    <text evidence="8">The sequence shown here is derived from an EMBL/GenBank/DDBJ whole genome shotgun (WGS) entry which is preliminary data.</text>
</comment>
<dbReference type="RefSeq" id="WP_115979002.1">
    <property type="nucleotide sequence ID" value="NZ_CAJXNW010000002.1"/>
</dbReference>
<feature type="compositionally biased region" description="Low complexity" evidence="7">
    <location>
        <begin position="7"/>
        <end position="24"/>
    </location>
</feature>
<dbReference type="GO" id="GO:0005737">
    <property type="term" value="C:cytoplasm"/>
    <property type="evidence" value="ECO:0007669"/>
    <property type="project" value="UniProtKB-SubCell"/>
</dbReference>
<feature type="region of interest" description="Disordered" evidence="7">
    <location>
        <begin position="1"/>
        <end position="25"/>
    </location>
</feature>